<accession>A0A075R7T0</accession>
<dbReference type="STRING" id="1042163.BRLA_c031590"/>
<dbReference type="HOGENOM" id="CLU_3096359_0_0_9"/>
<evidence type="ECO:0000313" key="2">
    <source>
        <dbReference type="Proteomes" id="UP000005850"/>
    </source>
</evidence>
<reference evidence="1 2" key="1">
    <citation type="journal article" date="2011" name="J. Bacteriol.">
        <title>Genome sequence of Brevibacillus laterosporus LMG 15441, a pathogen of invertebrates.</title>
        <authorList>
            <person name="Djukic M."/>
            <person name="Poehlein A."/>
            <person name="Thurmer A."/>
            <person name="Daniel R."/>
        </authorList>
    </citation>
    <scope>NUCLEOTIDE SEQUENCE [LARGE SCALE GENOMIC DNA]</scope>
    <source>
        <strain evidence="1 2">LMG 15441</strain>
    </source>
</reference>
<dbReference type="EMBL" id="CP007806">
    <property type="protein sequence ID" value="AIG27471.1"/>
    <property type="molecule type" value="Genomic_DNA"/>
</dbReference>
<dbReference type="RefSeq" id="WP_003337079.1">
    <property type="nucleotide sequence ID" value="NZ_CP007806.1"/>
</dbReference>
<dbReference type="AlphaFoldDB" id="A0A075R7T0"/>
<name>A0A075R7T0_BRELA</name>
<protein>
    <submittedName>
        <fullName evidence="1">Uncharacterized protein</fullName>
    </submittedName>
</protein>
<organism evidence="1 2">
    <name type="scientific">Brevibacillus laterosporus LMG 15441</name>
    <dbReference type="NCBI Taxonomy" id="1042163"/>
    <lineage>
        <taxon>Bacteria</taxon>
        <taxon>Bacillati</taxon>
        <taxon>Bacillota</taxon>
        <taxon>Bacilli</taxon>
        <taxon>Bacillales</taxon>
        <taxon>Paenibacillaceae</taxon>
        <taxon>Brevibacillus</taxon>
    </lineage>
</organism>
<sequence>MEGINNNDQTNFEKLNMIAFKPDELMLLRTILQEKTPHAQHACSLLKDITK</sequence>
<proteinExistence type="predicted"/>
<evidence type="ECO:0000313" key="1">
    <source>
        <dbReference type="EMBL" id="AIG27471.1"/>
    </source>
</evidence>
<dbReference type="KEGG" id="blr:BRLA_c031590"/>
<keyword evidence="2" id="KW-1185">Reference proteome</keyword>
<gene>
    <name evidence="1" type="ORF">BRLA_c031590</name>
</gene>
<dbReference type="Proteomes" id="UP000005850">
    <property type="component" value="Chromosome"/>
</dbReference>